<dbReference type="EMBL" id="PGTO01000003">
    <property type="protein sequence ID" value="RAU22878.1"/>
    <property type="molecule type" value="Genomic_DNA"/>
</dbReference>
<organism evidence="2 3">
    <name type="scientific">Paramagnetospirillum kuznetsovii</name>
    <dbReference type="NCBI Taxonomy" id="2053833"/>
    <lineage>
        <taxon>Bacteria</taxon>
        <taxon>Pseudomonadati</taxon>
        <taxon>Pseudomonadota</taxon>
        <taxon>Alphaproteobacteria</taxon>
        <taxon>Rhodospirillales</taxon>
        <taxon>Magnetospirillaceae</taxon>
        <taxon>Paramagnetospirillum</taxon>
    </lineage>
</organism>
<comment type="function">
    <text evidence="1">Specifically methylates the adenine in position 2030 of 23S rRNA.</text>
</comment>
<dbReference type="InterPro" id="IPR029063">
    <property type="entry name" value="SAM-dependent_MTases_sf"/>
</dbReference>
<dbReference type="GO" id="GO:0070475">
    <property type="term" value="P:rRNA base methylation"/>
    <property type="evidence" value="ECO:0007669"/>
    <property type="project" value="UniProtKB-UniRule"/>
</dbReference>
<comment type="catalytic activity">
    <reaction evidence="1">
        <text>adenosine(2030) in 23S rRNA + S-adenosyl-L-methionine = N(6)-methyladenosine(2030) in 23S rRNA + S-adenosyl-L-homocysteine + H(+)</text>
        <dbReference type="Rhea" id="RHEA:43736"/>
        <dbReference type="Rhea" id="RHEA-COMP:10668"/>
        <dbReference type="Rhea" id="RHEA-COMP:10669"/>
        <dbReference type="ChEBI" id="CHEBI:15378"/>
        <dbReference type="ChEBI" id="CHEBI:57856"/>
        <dbReference type="ChEBI" id="CHEBI:59789"/>
        <dbReference type="ChEBI" id="CHEBI:74411"/>
        <dbReference type="ChEBI" id="CHEBI:74449"/>
        <dbReference type="EC" id="2.1.1.266"/>
    </reaction>
</comment>
<keyword evidence="1" id="KW-0694">RNA-binding</keyword>
<keyword evidence="1" id="KW-0698">rRNA processing</keyword>
<accession>A0A364P0K8</accession>
<protein>
    <recommendedName>
        <fullName evidence="1">Ribosomal RNA large subunit methyltransferase J</fullName>
        <ecNumber evidence="1">2.1.1.266</ecNumber>
    </recommendedName>
    <alternativeName>
        <fullName evidence="1">23S rRNA (adenine(2030)-N6)-methyltransferase</fullName>
    </alternativeName>
    <alternativeName>
        <fullName evidence="1">23S rRNA m6A2030 methyltransferase</fullName>
    </alternativeName>
</protein>
<dbReference type="PANTHER" id="PTHR37426:SF1">
    <property type="entry name" value="RIBOSOMAL RNA LARGE SUBUNIT METHYLTRANSFERASE J"/>
    <property type="match status" value="1"/>
</dbReference>
<dbReference type="PANTHER" id="PTHR37426">
    <property type="entry name" value="RIBOSOMAL RNA LARGE SUBUNIT METHYLTRANSFERASE J"/>
    <property type="match status" value="1"/>
</dbReference>
<evidence type="ECO:0000313" key="2">
    <source>
        <dbReference type="EMBL" id="RAU22878.1"/>
    </source>
</evidence>
<dbReference type="GO" id="GO:0036307">
    <property type="term" value="F:23S rRNA (adenine(2030)-N(6))-methyltransferase activity"/>
    <property type="evidence" value="ECO:0007669"/>
    <property type="project" value="UniProtKB-UniRule"/>
</dbReference>
<feature type="active site" description="Proton acceptor" evidence="1">
    <location>
        <position position="163"/>
    </location>
</feature>
<dbReference type="RefSeq" id="WP_112142861.1">
    <property type="nucleotide sequence ID" value="NZ_PGTO01000003.1"/>
</dbReference>
<dbReference type="OrthoDB" id="9791274at2"/>
<name>A0A364P0K8_9PROT</name>
<dbReference type="EC" id="2.1.1.266" evidence="1"/>
<comment type="subunit">
    <text evidence="1">Monomer.</text>
</comment>
<gene>
    <name evidence="1" type="primary">rlmJ</name>
    <name evidence="2" type="ORF">CU669_05705</name>
</gene>
<feature type="binding site" evidence="1">
    <location>
        <position position="99"/>
    </location>
    <ligand>
        <name>S-adenosyl-L-methionine</name>
        <dbReference type="ChEBI" id="CHEBI:59789"/>
    </ligand>
</feature>
<dbReference type="InterPro" id="IPR007473">
    <property type="entry name" value="RlmJ"/>
</dbReference>
<comment type="similarity">
    <text evidence="1">Belongs to the RlmJ family.</text>
</comment>
<keyword evidence="1 2" id="KW-0808">Transferase</keyword>
<dbReference type="SUPFAM" id="SSF53335">
    <property type="entry name" value="S-adenosyl-L-methionine-dependent methyltransferases"/>
    <property type="match status" value="1"/>
</dbReference>
<feature type="site" description="Interaction with substrate rRNA" evidence="1">
    <location>
        <position position="3"/>
    </location>
</feature>
<reference evidence="2 3" key="1">
    <citation type="submission" date="2017-11" db="EMBL/GenBank/DDBJ databases">
        <title>Draft genome sequence of magnetotactic bacterium Magnetospirillum kuznetsovii LBB-42.</title>
        <authorList>
            <person name="Grouzdev D.S."/>
            <person name="Rysina M.S."/>
            <person name="Baslerov R.V."/>
            <person name="Koziaeva V."/>
        </authorList>
    </citation>
    <scope>NUCLEOTIDE SEQUENCE [LARGE SCALE GENOMIC DNA]</scope>
    <source>
        <strain evidence="2 3">LBB-42</strain>
    </source>
</reference>
<dbReference type="Gene3D" id="3.40.50.150">
    <property type="entry name" value="Vaccinia Virus protein VP39"/>
    <property type="match status" value="1"/>
</dbReference>
<feature type="binding site" evidence="1">
    <location>
        <position position="117"/>
    </location>
    <ligand>
        <name>S-adenosyl-L-methionine</name>
        <dbReference type="ChEBI" id="CHEBI:59789"/>
    </ligand>
</feature>
<evidence type="ECO:0000256" key="1">
    <source>
        <dbReference type="HAMAP-Rule" id="MF_00934"/>
    </source>
</evidence>
<dbReference type="GO" id="GO:0005829">
    <property type="term" value="C:cytosol"/>
    <property type="evidence" value="ECO:0007669"/>
    <property type="project" value="TreeGrafter"/>
</dbReference>
<sequence length="287" mass="32029">MNYRHAYHAGNFADVMKHAVITLVVDALLRKDKPFFALDTHAGLGAYDLESVAAGKTGEYLGGIAKVLAAPVAPVQLAHYGEIIRRFNPEGGLRWYPGSPEIIRSMMRPDDRMALVELHPEDVGELRRCFAGDGRVGVHHMDGYVAAKGLLPPVERRGLVLIDPPFEVKDEMDRLLASLRRIRRLWPTGVVMVWYPVKGREPLRRFHQAIRDEGGPKALAAELLIHPDDDPFRLNGSGLLIINPPWRLDEDLAALLPWLAEVLAPDRGGWRLDWLIEEEAGEAKAKG</sequence>
<dbReference type="HAMAP" id="MF_00934">
    <property type="entry name" value="23SrRNA_methyltr_J"/>
    <property type="match status" value="1"/>
</dbReference>
<evidence type="ECO:0000313" key="3">
    <source>
        <dbReference type="Proteomes" id="UP000251075"/>
    </source>
</evidence>
<keyword evidence="1 2" id="KW-0489">Methyltransferase</keyword>
<feature type="binding site" evidence="1">
    <location>
        <position position="163"/>
    </location>
    <ligand>
        <name>S-adenosyl-L-methionine</name>
        <dbReference type="ChEBI" id="CHEBI:59789"/>
    </ligand>
</feature>
<dbReference type="Pfam" id="PF04378">
    <property type="entry name" value="RsmJ"/>
    <property type="match status" value="1"/>
</dbReference>
<proteinExistence type="inferred from homology"/>
<feature type="binding site" evidence="1">
    <location>
        <position position="18"/>
    </location>
    <ligand>
        <name>S-adenosyl-L-methionine</name>
        <dbReference type="ChEBI" id="CHEBI:59789"/>
    </ligand>
</feature>
<feature type="binding site" evidence="1">
    <location>
        <position position="41"/>
    </location>
    <ligand>
        <name>S-adenosyl-L-methionine</name>
        <dbReference type="ChEBI" id="CHEBI:59789"/>
    </ligand>
</feature>
<dbReference type="AlphaFoldDB" id="A0A364P0K8"/>
<comment type="caution">
    <text evidence="2">The sequence shown here is derived from an EMBL/GenBank/DDBJ whole genome shotgun (WGS) entry which is preliminary data.</text>
</comment>
<keyword evidence="1" id="KW-0949">S-adenosyl-L-methionine</keyword>
<dbReference type="GO" id="GO:0003723">
    <property type="term" value="F:RNA binding"/>
    <property type="evidence" value="ECO:0007669"/>
    <property type="project" value="UniProtKB-UniRule"/>
</dbReference>
<feature type="binding site" evidence="1">
    <location>
        <begin position="142"/>
        <end position="143"/>
    </location>
    <ligand>
        <name>S-adenosyl-L-methionine</name>
        <dbReference type="ChEBI" id="CHEBI:59789"/>
    </ligand>
</feature>
<keyword evidence="3" id="KW-1185">Reference proteome</keyword>
<dbReference type="Proteomes" id="UP000251075">
    <property type="component" value="Unassembled WGS sequence"/>
</dbReference>